<reference evidence="2" key="1">
    <citation type="journal article" date="2022" name="Int. J. Mol. Sci.">
        <title>Draft Genome of Tanacetum Coccineum: Genomic Comparison of Closely Related Tanacetum-Family Plants.</title>
        <authorList>
            <person name="Yamashiro T."/>
            <person name="Shiraishi A."/>
            <person name="Nakayama K."/>
            <person name="Satake H."/>
        </authorList>
    </citation>
    <scope>NUCLEOTIDE SEQUENCE</scope>
</reference>
<evidence type="ECO:0000313" key="2">
    <source>
        <dbReference type="EMBL" id="GJT00975.1"/>
    </source>
</evidence>
<proteinExistence type="predicted"/>
<protein>
    <submittedName>
        <fullName evidence="2">Uncharacterized protein</fullName>
    </submittedName>
</protein>
<reference evidence="2" key="2">
    <citation type="submission" date="2022-01" db="EMBL/GenBank/DDBJ databases">
        <authorList>
            <person name="Yamashiro T."/>
            <person name="Shiraishi A."/>
            <person name="Satake H."/>
            <person name="Nakayama K."/>
        </authorList>
    </citation>
    <scope>NUCLEOTIDE SEQUENCE</scope>
</reference>
<evidence type="ECO:0000313" key="3">
    <source>
        <dbReference type="Proteomes" id="UP001151760"/>
    </source>
</evidence>
<dbReference type="EMBL" id="BQNB010012236">
    <property type="protein sequence ID" value="GJT00975.1"/>
    <property type="molecule type" value="Genomic_DNA"/>
</dbReference>
<accession>A0ABQ5AEB7</accession>
<feature type="region of interest" description="Disordered" evidence="1">
    <location>
        <begin position="226"/>
        <end position="248"/>
    </location>
</feature>
<organism evidence="2 3">
    <name type="scientific">Tanacetum coccineum</name>
    <dbReference type="NCBI Taxonomy" id="301880"/>
    <lineage>
        <taxon>Eukaryota</taxon>
        <taxon>Viridiplantae</taxon>
        <taxon>Streptophyta</taxon>
        <taxon>Embryophyta</taxon>
        <taxon>Tracheophyta</taxon>
        <taxon>Spermatophyta</taxon>
        <taxon>Magnoliopsida</taxon>
        <taxon>eudicotyledons</taxon>
        <taxon>Gunneridae</taxon>
        <taxon>Pentapetalae</taxon>
        <taxon>asterids</taxon>
        <taxon>campanulids</taxon>
        <taxon>Asterales</taxon>
        <taxon>Asteraceae</taxon>
        <taxon>Asteroideae</taxon>
        <taxon>Anthemideae</taxon>
        <taxon>Anthemidinae</taxon>
        <taxon>Tanacetum</taxon>
    </lineage>
</organism>
<evidence type="ECO:0000256" key="1">
    <source>
        <dbReference type="SAM" id="MobiDB-lite"/>
    </source>
</evidence>
<name>A0ABQ5AEB7_9ASTR</name>
<sequence>MGGGAICLVLDVEGEYDFGKLARQVGKAHRKCCESGVAVAQAFLFCFWDSEEREVESGYATDAYGAGKVISTMVLRMTVCLAVFRAISAYIGEQSYVRKGQLDRIGVVFISVGWIYAVPIHHSSDKTIVGASALSLALNVYDARVWRIRENIVSHRSLFQDVFIPLAEPFSAAAITGTKGTSHAVPATADTTAALSVTFASANTVTPISIDDYEVTCTDDYAATNDNVADENANPFPNVDDAELNIPQ</sequence>
<keyword evidence="3" id="KW-1185">Reference proteome</keyword>
<comment type="caution">
    <text evidence="2">The sequence shown here is derived from an EMBL/GenBank/DDBJ whole genome shotgun (WGS) entry which is preliminary data.</text>
</comment>
<gene>
    <name evidence="2" type="ORF">Tco_0822144</name>
</gene>
<dbReference type="Proteomes" id="UP001151760">
    <property type="component" value="Unassembled WGS sequence"/>
</dbReference>